<feature type="domain" description="ABC transporter" evidence="8">
    <location>
        <begin position="317"/>
        <end position="517"/>
    </location>
</feature>
<reference evidence="10" key="1">
    <citation type="submission" date="2020-05" db="EMBL/GenBank/DDBJ databases">
        <authorList>
            <person name="Chiriac C."/>
            <person name="Salcher M."/>
            <person name="Ghai R."/>
            <person name="Kavagutti S V."/>
        </authorList>
    </citation>
    <scope>NUCLEOTIDE SEQUENCE</scope>
</reference>
<feature type="transmembrane region" description="Helical" evidence="7">
    <location>
        <begin position="226"/>
        <end position="245"/>
    </location>
</feature>
<evidence type="ECO:0000259" key="8">
    <source>
        <dbReference type="PROSITE" id="PS50893"/>
    </source>
</evidence>
<organism evidence="10">
    <name type="scientific">freshwater metagenome</name>
    <dbReference type="NCBI Taxonomy" id="449393"/>
    <lineage>
        <taxon>unclassified sequences</taxon>
        <taxon>metagenomes</taxon>
        <taxon>ecological metagenomes</taxon>
    </lineage>
</organism>
<sequence length="519" mass="57466">MKRIAPYFLSSSAYIAGAGLTITSAWLITMASFQPPILTLSVSIVMVRFFGISRSVARYAERISSHKQVFDQLTRLRVRLFNKIASSPRTLMYDKGTMVKRVVDDVERAQEFELRITLPHVASIITVLFGALVGFWIQPQSLIITVPVSFAILFVIPAFVKKGCEEISRGIESAESEYASLVAQASHGVVEAQLYGYLNQRLEQTQAKEQELLSQERSLLKLTRRFQFLFVLLIGLTLVVLTWMAQHFSQTEKMPAVQVSMLIFLALVMFEAVTAWYPNLFGAGKLILAKKEIALLEAGANEVRQLPIEISGVVKSIRVNNMSVAWNLEDPFMTPVSFDIQSGQCLVISGRSGSGKSTLAMALLGLLDYEGSIEINGHELRLISNLSDHVVGTIQMSHIFNTTIRENLKIAKPEATDLELMGALASVELDSLIDQMPEGLDTIIGQYGRALSGGEVKRITLARAILSPAEVLVLDEPTEHLDEALSFRIQNQISGLGRTLIVITHSQWVAQAQTLEMVR</sequence>
<gene>
    <name evidence="10" type="ORF">UFOPK3558_00328</name>
</gene>
<dbReference type="PANTHER" id="PTHR43394:SF1">
    <property type="entry name" value="ATP-BINDING CASSETTE SUB-FAMILY B MEMBER 10, MITOCHONDRIAL"/>
    <property type="match status" value="1"/>
</dbReference>
<evidence type="ECO:0000256" key="5">
    <source>
        <dbReference type="ARBA" id="ARBA00022989"/>
    </source>
</evidence>
<keyword evidence="3" id="KW-0547">Nucleotide-binding</keyword>
<name>A0A6J7FEG4_9ZZZZ</name>
<dbReference type="InterPro" id="IPR027417">
    <property type="entry name" value="P-loop_NTPase"/>
</dbReference>
<dbReference type="InterPro" id="IPR036640">
    <property type="entry name" value="ABC1_TM_sf"/>
</dbReference>
<keyword evidence="6 7" id="KW-0472">Membrane</keyword>
<dbReference type="Gene3D" id="3.40.50.300">
    <property type="entry name" value="P-loop containing nucleotide triphosphate hydrolases"/>
    <property type="match status" value="1"/>
</dbReference>
<dbReference type="GO" id="GO:0034775">
    <property type="term" value="P:glutathione transmembrane transport"/>
    <property type="evidence" value="ECO:0007669"/>
    <property type="project" value="InterPro"/>
</dbReference>
<feature type="domain" description="ABC transmembrane type-1" evidence="9">
    <location>
        <begin position="15"/>
        <end position="274"/>
    </location>
</feature>
<dbReference type="Pfam" id="PF00005">
    <property type="entry name" value="ABC_tran"/>
    <property type="match status" value="1"/>
</dbReference>
<dbReference type="GO" id="GO:0005524">
    <property type="term" value="F:ATP binding"/>
    <property type="evidence" value="ECO:0007669"/>
    <property type="project" value="UniProtKB-KW"/>
</dbReference>
<evidence type="ECO:0000256" key="4">
    <source>
        <dbReference type="ARBA" id="ARBA00022840"/>
    </source>
</evidence>
<dbReference type="EMBL" id="CAFBMI010000015">
    <property type="protein sequence ID" value="CAB4894472.1"/>
    <property type="molecule type" value="Genomic_DNA"/>
</dbReference>
<evidence type="ECO:0000256" key="2">
    <source>
        <dbReference type="ARBA" id="ARBA00022692"/>
    </source>
</evidence>
<feature type="transmembrane region" description="Helical" evidence="7">
    <location>
        <begin position="12"/>
        <end position="31"/>
    </location>
</feature>
<feature type="transmembrane region" description="Helical" evidence="7">
    <location>
        <begin position="118"/>
        <end position="137"/>
    </location>
</feature>
<dbReference type="SMART" id="SM00382">
    <property type="entry name" value="AAA"/>
    <property type="match status" value="1"/>
</dbReference>
<dbReference type="GO" id="GO:0015421">
    <property type="term" value="F:ABC-type oligopeptide transporter activity"/>
    <property type="evidence" value="ECO:0007669"/>
    <property type="project" value="TreeGrafter"/>
</dbReference>
<proteinExistence type="predicted"/>
<dbReference type="GO" id="GO:0045454">
    <property type="term" value="P:cell redox homeostasis"/>
    <property type="evidence" value="ECO:0007669"/>
    <property type="project" value="InterPro"/>
</dbReference>
<dbReference type="GO" id="GO:0016887">
    <property type="term" value="F:ATP hydrolysis activity"/>
    <property type="evidence" value="ECO:0007669"/>
    <property type="project" value="InterPro"/>
</dbReference>
<dbReference type="InterPro" id="IPR011527">
    <property type="entry name" value="ABC1_TM_dom"/>
</dbReference>
<dbReference type="Pfam" id="PF00664">
    <property type="entry name" value="ABC_membrane"/>
    <property type="match status" value="1"/>
</dbReference>
<evidence type="ECO:0000313" key="10">
    <source>
        <dbReference type="EMBL" id="CAB4894472.1"/>
    </source>
</evidence>
<dbReference type="PROSITE" id="PS50893">
    <property type="entry name" value="ABC_TRANSPORTER_2"/>
    <property type="match status" value="1"/>
</dbReference>
<feature type="transmembrane region" description="Helical" evidence="7">
    <location>
        <begin position="143"/>
        <end position="160"/>
    </location>
</feature>
<evidence type="ECO:0000256" key="7">
    <source>
        <dbReference type="SAM" id="Phobius"/>
    </source>
</evidence>
<dbReference type="GO" id="GO:0016020">
    <property type="term" value="C:membrane"/>
    <property type="evidence" value="ECO:0007669"/>
    <property type="project" value="UniProtKB-SubCell"/>
</dbReference>
<dbReference type="Gene3D" id="1.20.1560.10">
    <property type="entry name" value="ABC transporter type 1, transmembrane domain"/>
    <property type="match status" value="1"/>
</dbReference>
<accession>A0A6J7FEG4</accession>
<dbReference type="AlphaFoldDB" id="A0A6J7FEG4"/>
<dbReference type="InterPro" id="IPR039421">
    <property type="entry name" value="Type_1_exporter"/>
</dbReference>
<evidence type="ECO:0000256" key="1">
    <source>
        <dbReference type="ARBA" id="ARBA00004141"/>
    </source>
</evidence>
<keyword evidence="5 7" id="KW-1133">Transmembrane helix</keyword>
<keyword evidence="2 7" id="KW-0812">Transmembrane</keyword>
<feature type="transmembrane region" description="Helical" evidence="7">
    <location>
        <begin position="257"/>
        <end position="277"/>
    </location>
</feature>
<dbReference type="InterPro" id="IPR014223">
    <property type="entry name" value="ABC_CydC/D"/>
</dbReference>
<dbReference type="InterPro" id="IPR003439">
    <property type="entry name" value="ABC_transporter-like_ATP-bd"/>
</dbReference>
<comment type="subcellular location">
    <subcellularLocation>
        <location evidence="1">Membrane</location>
        <topology evidence="1">Multi-pass membrane protein</topology>
    </subcellularLocation>
</comment>
<dbReference type="SUPFAM" id="SSF90123">
    <property type="entry name" value="ABC transporter transmembrane region"/>
    <property type="match status" value="1"/>
</dbReference>
<evidence type="ECO:0000256" key="3">
    <source>
        <dbReference type="ARBA" id="ARBA00022741"/>
    </source>
</evidence>
<dbReference type="InterPro" id="IPR003593">
    <property type="entry name" value="AAA+_ATPase"/>
</dbReference>
<dbReference type="PANTHER" id="PTHR43394">
    <property type="entry name" value="ATP-DEPENDENT PERMEASE MDL1, MITOCHONDRIAL"/>
    <property type="match status" value="1"/>
</dbReference>
<feature type="transmembrane region" description="Helical" evidence="7">
    <location>
        <begin position="37"/>
        <end position="57"/>
    </location>
</feature>
<evidence type="ECO:0000256" key="6">
    <source>
        <dbReference type="ARBA" id="ARBA00023136"/>
    </source>
</evidence>
<evidence type="ECO:0000259" key="9">
    <source>
        <dbReference type="PROSITE" id="PS50929"/>
    </source>
</evidence>
<dbReference type="SUPFAM" id="SSF52540">
    <property type="entry name" value="P-loop containing nucleoside triphosphate hydrolases"/>
    <property type="match status" value="1"/>
</dbReference>
<dbReference type="NCBIfam" id="TIGR02868">
    <property type="entry name" value="CydC"/>
    <property type="match status" value="1"/>
</dbReference>
<dbReference type="PROSITE" id="PS50929">
    <property type="entry name" value="ABC_TM1F"/>
    <property type="match status" value="1"/>
</dbReference>
<keyword evidence="4" id="KW-0067">ATP-binding</keyword>
<protein>
    <submittedName>
        <fullName evidence="10">Unannotated protein</fullName>
    </submittedName>
</protein>